<dbReference type="AlphaFoldDB" id="A0A212KHY3"/>
<evidence type="ECO:0000313" key="2">
    <source>
        <dbReference type="EMBL" id="SBW11346.1"/>
    </source>
</evidence>
<keyword evidence="1" id="KW-0812">Transmembrane</keyword>
<gene>
    <name evidence="2" type="ORF">KM92DES2_20037</name>
</gene>
<reference evidence="2" key="1">
    <citation type="submission" date="2016-04" db="EMBL/GenBank/DDBJ databases">
        <authorList>
            <person name="Evans L.H."/>
            <person name="Alamgir A."/>
            <person name="Owens N."/>
            <person name="Weber N.D."/>
            <person name="Virtaneva K."/>
            <person name="Barbian K."/>
            <person name="Babar A."/>
            <person name="Rosenke K."/>
        </authorList>
    </citation>
    <scope>NUCLEOTIDE SEQUENCE</scope>
    <source>
        <strain evidence="2">92-2</strain>
    </source>
</reference>
<organism evidence="2">
    <name type="scientific">uncultured Desulfovibrio sp</name>
    <dbReference type="NCBI Taxonomy" id="167968"/>
    <lineage>
        <taxon>Bacteria</taxon>
        <taxon>Pseudomonadati</taxon>
        <taxon>Thermodesulfobacteriota</taxon>
        <taxon>Desulfovibrionia</taxon>
        <taxon>Desulfovibrionales</taxon>
        <taxon>Desulfovibrionaceae</taxon>
        <taxon>Desulfovibrio</taxon>
        <taxon>environmental samples</taxon>
    </lineage>
</organism>
<protein>
    <submittedName>
        <fullName evidence="2">Uncharacterized protein</fullName>
    </submittedName>
</protein>
<dbReference type="EMBL" id="FLUP01000002">
    <property type="protein sequence ID" value="SBW11346.1"/>
    <property type="molecule type" value="Genomic_DNA"/>
</dbReference>
<feature type="transmembrane region" description="Helical" evidence="1">
    <location>
        <begin position="57"/>
        <end position="77"/>
    </location>
</feature>
<accession>A0A212KHY3</accession>
<proteinExistence type="predicted"/>
<keyword evidence="1" id="KW-0472">Membrane</keyword>
<keyword evidence="1" id="KW-1133">Transmembrane helix</keyword>
<sequence length="83" mass="9223">MLTTKEPLVRIPFNVWRCDATVMEISVSLLIPPQTASMAQGFLFSSYDESISTGIGITYGLAPIFILGIIYSSFVIFDLSLWK</sequence>
<evidence type="ECO:0000256" key="1">
    <source>
        <dbReference type="SAM" id="Phobius"/>
    </source>
</evidence>
<name>A0A212KHY3_9BACT</name>